<comment type="subcellular location">
    <subcellularLocation>
        <location evidence="1">Membrane</location>
        <topology evidence="1">Multi-pass membrane protein</topology>
    </subcellularLocation>
</comment>
<keyword evidence="3 6" id="KW-0812">Transmembrane</keyword>
<dbReference type="Proteomes" id="UP000095751">
    <property type="component" value="Unassembled WGS sequence"/>
</dbReference>
<evidence type="ECO:0000313" key="8">
    <source>
        <dbReference type="Proteomes" id="UP000095751"/>
    </source>
</evidence>
<organism evidence="7 8">
    <name type="scientific">Fragilariopsis cylindrus CCMP1102</name>
    <dbReference type="NCBI Taxonomy" id="635003"/>
    <lineage>
        <taxon>Eukaryota</taxon>
        <taxon>Sar</taxon>
        <taxon>Stramenopiles</taxon>
        <taxon>Ochrophyta</taxon>
        <taxon>Bacillariophyta</taxon>
        <taxon>Bacillariophyceae</taxon>
        <taxon>Bacillariophycidae</taxon>
        <taxon>Bacillariales</taxon>
        <taxon>Bacillariaceae</taxon>
        <taxon>Fragilariopsis</taxon>
    </lineage>
</organism>
<evidence type="ECO:0000313" key="7">
    <source>
        <dbReference type="EMBL" id="OEU11484.1"/>
    </source>
</evidence>
<evidence type="ECO:0000256" key="1">
    <source>
        <dbReference type="ARBA" id="ARBA00004141"/>
    </source>
</evidence>
<dbReference type="Pfam" id="PF03649">
    <property type="entry name" value="UPF0014"/>
    <property type="match status" value="1"/>
</dbReference>
<evidence type="ECO:0000256" key="4">
    <source>
        <dbReference type="ARBA" id="ARBA00022989"/>
    </source>
</evidence>
<keyword evidence="5 6" id="KW-0472">Membrane</keyword>
<protein>
    <submittedName>
        <fullName evidence="7">UPF0014-domain-containing protein</fullName>
    </submittedName>
</protein>
<feature type="non-terminal residue" evidence="7">
    <location>
        <position position="259"/>
    </location>
</feature>
<keyword evidence="8" id="KW-1185">Reference proteome</keyword>
<dbReference type="EMBL" id="KV784367">
    <property type="protein sequence ID" value="OEU11484.1"/>
    <property type="molecule type" value="Genomic_DNA"/>
</dbReference>
<evidence type="ECO:0000256" key="5">
    <source>
        <dbReference type="ARBA" id="ARBA00023136"/>
    </source>
</evidence>
<dbReference type="KEGG" id="fcy:FRACYDRAFT_192490"/>
<dbReference type="GO" id="GO:0005886">
    <property type="term" value="C:plasma membrane"/>
    <property type="evidence" value="ECO:0007669"/>
    <property type="project" value="TreeGrafter"/>
</dbReference>
<dbReference type="AlphaFoldDB" id="A0A1E7F094"/>
<dbReference type="PANTHER" id="PTHR30028:SF0">
    <property type="entry name" value="PROTEIN ALUMINUM SENSITIVE 3"/>
    <property type="match status" value="1"/>
</dbReference>
<feature type="transmembrane region" description="Helical" evidence="6">
    <location>
        <begin position="199"/>
        <end position="217"/>
    </location>
</feature>
<reference evidence="7 8" key="1">
    <citation type="submission" date="2016-09" db="EMBL/GenBank/DDBJ databases">
        <title>Extensive genetic diversity and differential bi-allelic expression allows diatom success in the polar Southern Ocean.</title>
        <authorList>
            <consortium name="DOE Joint Genome Institute"/>
            <person name="Mock T."/>
            <person name="Otillar R.P."/>
            <person name="Strauss J."/>
            <person name="Dupont C."/>
            <person name="Frickenhaus S."/>
            <person name="Maumus F."/>
            <person name="Mcmullan M."/>
            <person name="Sanges R."/>
            <person name="Schmutz J."/>
            <person name="Toseland A."/>
            <person name="Valas R."/>
            <person name="Veluchamy A."/>
            <person name="Ward B.J."/>
            <person name="Allen A."/>
            <person name="Barry K."/>
            <person name="Falciatore A."/>
            <person name="Ferrante M."/>
            <person name="Fortunato A.E."/>
            <person name="Gloeckner G."/>
            <person name="Gruber A."/>
            <person name="Hipkin R."/>
            <person name="Janech M."/>
            <person name="Kroth P."/>
            <person name="Leese F."/>
            <person name="Lindquist E."/>
            <person name="Lyon B.R."/>
            <person name="Martin J."/>
            <person name="Mayer C."/>
            <person name="Parker M."/>
            <person name="Quesneville H."/>
            <person name="Raymond J."/>
            <person name="Uhlig C."/>
            <person name="Valentin K.U."/>
            <person name="Worden A.Z."/>
            <person name="Armbrust E.V."/>
            <person name="Bowler C."/>
            <person name="Green B."/>
            <person name="Moulton V."/>
            <person name="Van Oosterhout C."/>
            <person name="Grigoriev I."/>
        </authorList>
    </citation>
    <scope>NUCLEOTIDE SEQUENCE [LARGE SCALE GENOMIC DNA]</scope>
    <source>
        <strain evidence="7 8">CCMP1102</strain>
    </source>
</reference>
<feature type="transmembrane region" description="Helical" evidence="6">
    <location>
        <begin position="6"/>
        <end position="28"/>
    </location>
</feature>
<comment type="similarity">
    <text evidence="2">Belongs to the UPF0014 family.</text>
</comment>
<keyword evidence="4 6" id="KW-1133">Transmembrane helix</keyword>
<name>A0A1E7F094_9STRA</name>
<feature type="transmembrane region" description="Helical" evidence="6">
    <location>
        <begin position="229"/>
        <end position="255"/>
    </location>
</feature>
<sequence>MPESETLVNVSAIAILISMAPLLVVALISNKLNLGIESPIIVSTIRTFVQLSLLAYILDPIFAKGVELWWLVVGYCCLMVLLASYEGSIRSKYYIDGQFWMVLFPMFINVVVVALFAFFVVIKPEPRWDPQYVIPIVGMLLGNCINGISLALNSLFTSLVECSREVELLLSFGATSYEATARLVQEAVRNGTMPQLNSMAIIGLISIPGMMTGQILGGTSVMQAARYQILIMYFIAMCSFGVVLMEMYLGLYMCFDSRS</sequence>
<evidence type="ECO:0000256" key="3">
    <source>
        <dbReference type="ARBA" id="ARBA00022692"/>
    </source>
</evidence>
<evidence type="ECO:0000256" key="2">
    <source>
        <dbReference type="ARBA" id="ARBA00005268"/>
    </source>
</evidence>
<dbReference type="InterPro" id="IPR005226">
    <property type="entry name" value="UPF0014_fam"/>
</dbReference>
<accession>A0A1E7F094</accession>
<gene>
    <name evidence="7" type="ORF">FRACYDRAFT_192490</name>
</gene>
<feature type="transmembrane region" description="Helical" evidence="6">
    <location>
        <begin position="132"/>
        <end position="156"/>
    </location>
</feature>
<dbReference type="InParanoid" id="A0A1E7F094"/>
<dbReference type="PANTHER" id="PTHR30028">
    <property type="entry name" value="UPF0014 INNER MEMBRANE PROTEIN YBBM-RELATED"/>
    <property type="match status" value="1"/>
</dbReference>
<dbReference type="OrthoDB" id="432685at2759"/>
<feature type="transmembrane region" description="Helical" evidence="6">
    <location>
        <begin position="99"/>
        <end position="120"/>
    </location>
</feature>
<feature type="transmembrane region" description="Helical" evidence="6">
    <location>
        <begin position="68"/>
        <end position="87"/>
    </location>
</feature>
<evidence type="ECO:0000256" key="6">
    <source>
        <dbReference type="SAM" id="Phobius"/>
    </source>
</evidence>
<proteinExistence type="inferred from homology"/>